<name>A0A4V1C6E1_PYROR</name>
<reference evidence="2 3" key="1">
    <citation type="journal article" date="2019" name="Mol. Biol. Evol.">
        <title>Blast fungal genomes show frequent chromosomal changes, gene gains and losses, and effector gene turnover.</title>
        <authorList>
            <person name="Gomez Luciano L.B."/>
            <person name="Jason Tsai I."/>
            <person name="Chuma I."/>
            <person name="Tosa Y."/>
            <person name="Chen Y.H."/>
            <person name="Li J.Y."/>
            <person name="Li M.Y."/>
            <person name="Jade Lu M.Y."/>
            <person name="Nakayashiki H."/>
            <person name="Li W.H."/>
        </authorList>
    </citation>
    <scope>NUCLEOTIDE SEQUENCE [LARGE SCALE GENOMIC DNA]</scope>
    <source>
        <strain evidence="2">MZ5-1-6</strain>
    </source>
</reference>
<dbReference type="Proteomes" id="UP000294847">
    <property type="component" value="Chromosome 3"/>
</dbReference>
<feature type="region of interest" description="Disordered" evidence="1">
    <location>
        <begin position="28"/>
        <end position="61"/>
    </location>
</feature>
<evidence type="ECO:0000313" key="3">
    <source>
        <dbReference type="Proteomes" id="UP000294847"/>
    </source>
</evidence>
<dbReference type="AlphaFoldDB" id="A0A4V1C6E1"/>
<accession>A0A4V1C6E1</accession>
<evidence type="ECO:0000256" key="1">
    <source>
        <dbReference type="SAM" id="MobiDB-lite"/>
    </source>
</evidence>
<dbReference type="EMBL" id="CP034206">
    <property type="protein sequence ID" value="QBZ59565.1"/>
    <property type="molecule type" value="Genomic_DNA"/>
</dbReference>
<proteinExistence type="predicted"/>
<evidence type="ECO:0000313" key="2">
    <source>
        <dbReference type="EMBL" id="QBZ59565.1"/>
    </source>
</evidence>
<organism evidence="2 3">
    <name type="scientific">Pyricularia oryzae</name>
    <name type="common">Rice blast fungus</name>
    <name type="synonym">Magnaporthe oryzae</name>
    <dbReference type="NCBI Taxonomy" id="318829"/>
    <lineage>
        <taxon>Eukaryota</taxon>
        <taxon>Fungi</taxon>
        <taxon>Dikarya</taxon>
        <taxon>Ascomycota</taxon>
        <taxon>Pezizomycotina</taxon>
        <taxon>Sordariomycetes</taxon>
        <taxon>Sordariomycetidae</taxon>
        <taxon>Magnaporthales</taxon>
        <taxon>Pyriculariaceae</taxon>
        <taxon>Pyricularia</taxon>
    </lineage>
</organism>
<feature type="compositionally biased region" description="Basic and acidic residues" evidence="1">
    <location>
        <begin position="28"/>
        <end position="39"/>
    </location>
</feature>
<sequence>MESRRNLQRVIKVTFNGMRSRQLFLAERTGEADVKEGPKKKQQQQQQQTAYGRRSFLCDLN</sequence>
<protein>
    <submittedName>
        <fullName evidence="2">Uncharacterized protein</fullName>
    </submittedName>
</protein>
<gene>
    <name evidence="2" type="ORF">PoMZ_04526</name>
</gene>